<dbReference type="STRING" id="698757.Pogu_1162"/>
<dbReference type="AlphaFoldDB" id="H6QA67"/>
<evidence type="ECO:0000313" key="2">
    <source>
        <dbReference type="Proteomes" id="UP000009062"/>
    </source>
</evidence>
<keyword evidence="2" id="KW-1185">Reference proteome</keyword>
<proteinExistence type="predicted"/>
<sequence>MALISLLDLPALACRKENCVKHFELDFKCCCVVDENICKNNGRCCCCKYDVPMKCFPDVACRAEGRELVILEITTRKNFSKHKKELECKYNSSKALAARYAPLWKFLIVTGSPPRNVPPDLKAIANLEIIVARFEEGRPHMACP</sequence>
<dbReference type="EMBL" id="CP003316">
    <property type="protein sequence ID" value="AFA39189.1"/>
    <property type="molecule type" value="Genomic_DNA"/>
</dbReference>
<name>H6QA67_PYROT</name>
<evidence type="ECO:0000313" key="1">
    <source>
        <dbReference type="EMBL" id="AFA39189.1"/>
    </source>
</evidence>
<organism evidence="1 2">
    <name type="scientific">Pyrobaculum oguniense (strain DSM 13380 / JCM 10595 / TE7)</name>
    <dbReference type="NCBI Taxonomy" id="698757"/>
    <lineage>
        <taxon>Archaea</taxon>
        <taxon>Thermoproteota</taxon>
        <taxon>Thermoprotei</taxon>
        <taxon>Thermoproteales</taxon>
        <taxon>Thermoproteaceae</taxon>
        <taxon>Pyrobaculum</taxon>
    </lineage>
</organism>
<dbReference type="Proteomes" id="UP000009062">
    <property type="component" value="Chromosome"/>
</dbReference>
<dbReference type="KEGG" id="pog:Pogu_1162"/>
<protein>
    <submittedName>
        <fullName evidence="1">Uncharacterized protein</fullName>
    </submittedName>
</protein>
<accession>H6QA67</accession>
<reference evidence="1 2" key="1">
    <citation type="journal article" date="2012" name="Stand. Genomic Sci.">
        <title>Complete genome sequence of Pyrobaculum oguniense.</title>
        <authorList>
            <person name="Bernick D.L."/>
            <person name="Karplus K."/>
            <person name="Lui L.M."/>
            <person name="Coker J.K."/>
            <person name="Murphy J.N."/>
            <person name="Chan P.P."/>
            <person name="Cozen A.E."/>
            <person name="Lowe T.M."/>
        </authorList>
    </citation>
    <scope>NUCLEOTIDE SEQUENCE [LARGE SCALE GENOMIC DNA]</scope>
    <source>
        <strain evidence="1 2">TE7</strain>
    </source>
</reference>
<gene>
    <name evidence="1" type="ordered locus">Pogu_1162</name>
</gene>
<dbReference type="HOGENOM" id="CLU_1792205_0_0_2"/>